<feature type="signal peptide" evidence="1">
    <location>
        <begin position="1"/>
        <end position="27"/>
    </location>
</feature>
<proteinExistence type="predicted"/>
<feature type="chain" id="PRO_5046793924" evidence="1">
    <location>
        <begin position="28"/>
        <end position="198"/>
    </location>
</feature>
<dbReference type="RefSeq" id="WP_382317065.1">
    <property type="nucleotide sequence ID" value="NZ_JBHUFD010000018.1"/>
</dbReference>
<keyword evidence="1" id="KW-0732">Signal</keyword>
<dbReference type="Proteomes" id="UP001597197">
    <property type="component" value="Unassembled WGS sequence"/>
</dbReference>
<reference evidence="3" key="1">
    <citation type="journal article" date="2019" name="Int. J. Syst. Evol. Microbiol.">
        <title>The Global Catalogue of Microorganisms (GCM) 10K type strain sequencing project: providing services to taxonomists for standard genome sequencing and annotation.</title>
        <authorList>
            <consortium name="The Broad Institute Genomics Platform"/>
            <consortium name="The Broad Institute Genome Sequencing Center for Infectious Disease"/>
            <person name="Wu L."/>
            <person name="Ma J."/>
        </authorList>
    </citation>
    <scope>NUCLEOTIDE SEQUENCE [LARGE SCALE GENOMIC DNA]</scope>
    <source>
        <strain evidence="3">CGMCC 1.15795</strain>
    </source>
</reference>
<sequence length="198" mass="21986">MLFHFTPACRAAAVAALIFLTATAAHAQGKVADAPKPGNHTPANEQAYARAVMADATQPSKDDAEHANSQYFRRLRYEYKMPVKFTWTEAAAQHLTEKRDLELWTVIENISTDLVRSLGGSRAEYYQAPIRKIKEIHFATTAQEPTPAQMGAQHGWFYSWNKATGVLTMAMSTSTKSPAPVSEDSERNTTNWILANVK</sequence>
<organism evidence="2 3">
    <name type="scientific">Hymenobacter bucti</name>
    <dbReference type="NCBI Taxonomy" id="1844114"/>
    <lineage>
        <taxon>Bacteria</taxon>
        <taxon>Pseudomonadati</taxon>
        <taxon>Bacteroidota</taxon>
        <taxon>Cytophagia</taxon>
        <taxon>Cytophagales</taxon>
        <taxon>Hymenobacteraceae</taxon>
        <taxon>Hymenobacter</taxon>
    </lineage>
</organism>
<evidence type="ECO:0000313" key="3">
    <source>
        <dbReference type="Proteomes" id="UP001597197"/>
    </source>
</evidence>
<name>A0ABW4QZ65_9BACT</name>
<gene>
    <name evidence="2" type="ORF">ACFSDX_20810</name>
</gene>
<comment type="caution">
    <text evidence="2">The sequence shown here is derived from an EMBL/GenBank/DDBJ whole genome shotgun (WGS) entry which is preliminary data.</text>
</comment>
<keyword evidence="3" id="KW-1185">Reference proteome</keyword>
<dbReference type="EMBL" id="JBHUFD010000018">
    <property type="protein sequence ID" value="MFD1874888.1"/>
    <property type="molecule type" value="Genomic_DNA"/>
</dbReference>
<evidence type="ECO:0000256" key="1">
    <source>
        <dbReference type="SAM" id="SignalP"/>
    </source>
</evidence>
<evidence type="ECO:0000313" key="2">
    <source>
        <dbReference type="EMBL" id="MFD1874888.1"/>
    </source>
</evidence>
<accession>A0ABW4QZ65</accession>
<protein>
    <submittedName>
        <fullName evidence="2">Uncharacterized protein</fullName>
    </submittedName>
</protein>